<dbReference type="InterPro" id="IPR038407">
    <property type="entry name" value="v-SNARE_N_sf"/>
</dbReference>
<sequence length="202" mass="22934">MDTSPTALFESYEQEFKQLVEVIDGRLASIIDQDDIKADDRKSSLRRVEMELEEADEMVSQMDLELQSIPQPTRPKYQIRLKEAKNNLLRCKKSLTSARAAVARSDLLASKAGSFTPSDDPYGSSSDRSRLLAGVSTLENGSKRLEESQRLAIETENQGAEILRDLRSQREQIENSRDTLHRADVVIDKASSTLKQMVRRWF</sequence>
<dbReference type="GO" id="GO:0005484">
    <property type="term" value="F:SNAP receptor activity"/>
    <property type="evidence" value="ECO:0007669"/>
    <property type="project" value="TreeGrafter"/>
</dbReference>
<dbReference type="Pfam" id="PF12352">
    <property type="entry name" value="V-SNARE_C"/>
    <property type="match status" value="1"/>
</dbReference>
<evidence type="ECO:0000259" key="10">
    <source>
        <dbReference type="SMART" id="SM00397"/>
    </source>
</evidence>
<keyword evidence="6" id="KW-1133">Transmembrane helix</keyword>
<dbReference type="EMBL" id="ML210153">
    <property type="protein sequence ID" value="TFK28842.1"/>
    <property type="molecule type" value="Genomic_DNA"/>
</dbReference>
<dbReference type="Proteomes" id="UP000307440">
    <property type="component" value="Unassembled WGS sequence"/>
</dbReference>
<evidence type="ECO:0000256" key="5">
    <source>
        <dbReference type="ARBA" id="ARBA00022927"/>
    </source>
</evidence>
<dbReference type="FunFam" id="1.20.5.110:FF:000002">
    <property type="entry name" value="Vesicle transport through interaction with t-SNAREsB"/>
    <property type="match status" value="1"/>
</dbReference>
<dbReference type="GO" id="GO:0005794">
    <property type="term" value="C:Golgi apparatus"/>
    <property type="evidence" value="ECO:0007669"/>
    <property type="project" value="TreeGrafter"/>
</dbReference>
<dbReference type="Pfam" id="PF05008">
    <property type="entry name" value="V-SNARE"/>
    <property type="match status" value="1"/>
</dbReference>
<dbReference type="GO" id="GO:0016236">
    <property type="term" value="P:macroautophagy"/>
    <property type="evidence" value="ECO:0007669"/>
    <property type="project" value="TreeGrafter"/>
</dbReference>
<dbReference type="InterPro" id="IPR000727">
    <property type="entry name" value="T_SNARE_dom"/>
</dbReference>
<dbReference type="SUPFAM" id="SSF58038">
    <property type="entry name" value="SNARE fusion complex"/>
    <property type="match status" value="1"/>
</dbReference>
<dbReference type="SMART" id="SM00397">
    <property type="entry name" value="t_SNARE"/>
    <property type="match status" value="1"/>
</dbReference>
<proteinExistence type="inferred from homology"/>
<dbReference type="SUPFAM" id="SSF47661">
    <property type="entry name" value="t-snare proteins"/>
    <property type="match status" value="1"/>
</dbReference>
<dbReference type="AlphaFoldDB" id="A0A5C3L882"/>
<evidence type="ECO:0000256" key="9">
    <source>
        <dbReference type="SAM" id="Coils"/>
    </source>
</evidence>
<evidence type="ECO:0000313" key="11">
    <source>
        <dbReference type="EMBL" id="TFK28842.1"/>
    </source>
</evidence>
<dbReference type="STRING" id="230819.A0A5C3L882"/>
<keyword evidence="5" id="KW-0653">Protein transport</keyword>
<evidence type="ECO:0000256" key="6">
    <source>
        <dbReference type="ARBA" id="ARBA00022989"/>
    </source>
</evidence>
<keyword evidence="4" id="KW-0812">Transmembrane</keyword>
<comment type="similarity">
    <text evidence="2">Belongs to the VTI1 family.</text>
</comment>
<dbReference type="GO" id="GO:0006896">
    <property type="term" value="P:Golgi to vacuole transport"/>
    <property type="evidence" value="ECO:0007669"/>
    <property type="project" value="TreeGrafter"/>
</dbReference>
<feature type="coiled-coil region" evidence="9">
    <location>
        <begin position="45"/>
        <end position="101"/>
    </location>
</feature>
<evidence type="ECO:0000256" key="7">
    <source>
        <dbReference type="ARBA" id="ARBA00023054"/>
    </source>
</evidence>
<keyword evidence="7 9" id="KW-0175">Coiled coil</keyword>
<dbReference type="PANTHER" id="PTHR21230:SF26">
    <property type="entry name" value="VESICLE TRANSPORT THROUGH INTERACTION WITH T-SNARES HOMOLOG 1A"/>
    <property type="match status" value="1"/>
</dbReference>
<name>A0A5C3L882_COPMA</name>
<dbReference type="CDD" id="cd15862">
    <property type="entry name" value="SNARE_Vti1"/>
    <property type="match status" value="1"/>
</dbReference>
<reference evidence="11 12" key="1">
    <citation type="journal article" date="2019" name="Nat. Ecol. Evol.">
        <title>Megaphylogeny resolves global patterns of mushroom evolution.</title>
        <authorList>
            <person name="Varga T."/>
            <person name="Krizsan K."/>
            <person name="Foldi C."/>
            <person name="Dima B."/>
            <person name="Sanchez-Garcia M."/>
            <person name="Sanchez-Ramirez S."/>
            <person name="Szollosi G.J."/>
            <person name="Szarkandi J.G."/>
            <person name="Papp V."/>
            <person name="Albert L."/>
            <person name="Andreopoulos W."/>
            <person name="Angelini C."/>
            <person name="Antonin V."/>
            <person name="Barry K.W."/>
            <person name="Bougher N.L."/>
            <person name="Buchanan P."/>
            <person name="Buyck B."/>
            <person name="Bense V."/>
            <person name="Catcheside P."/>
            <person name="Chovatia M."/>
            <person name="Cooper J."/>
            <person name="Damon W."/>
            <person name="Desjardin D."/>
            <person name="Finy P."/>
            <person name="Geml J."/>
            <person name="Haridas S."/>
            <person name="Hughes K."/>
            <person name="Justo A."/>
            <person name="Karasinski D."/>
            <person name="Kautmanova I."/>
            <person name="Kiss B."/>
            <person name="Kocsube S."/>
            <person name="Kotiranta H."/>
            <person name="LaButti K.M."/>
            <person name="Lechner B.E."/>
            <person name="Liimatainen K."/>
            <person name="Lipzen A."/>
            <person name="Lukacs Z."/>
            <person name="Mihaltcheva S."/>
            <person name="Morgado L.N."/>
            <person name="Niskanen T."/>
            <person name="Noordeloos M.E."/>
            <person name="Ohm R.A."/>
            <person name="Ortiz-Santana B."/>
            <person name="Ovrebo C."/>
            <person name="Racz N."/>
            <person name="Riley R."/>
            <person name="Savchenko A."/>
            <person name="Shiryaev A."/>
            <person name="Soop K."/>
            <person name="Spirin V."/>
            <person name="Szebenyi C."/>
            <person name="Tomsovsky M."/>
            <person name="Tulloss R.E."/>
            <person name="Uehling J."/>
            <person name="Grigoriev I.V."/>
            <person name="Vagvolgyi C."/>
            <person name="Papp T."/>
            <person name="Martin F.M."/>
            <person name="Miettinen O."/>
            <person name="Hibbett D.S."/>
            <person name="Nagy L.G."/>
        </authorList>
    </citation>
    <scope>NUCLEOTIDE SEQUENCE [LARGE SCALE GENOMIC DNA]</scope>
    <source>
        <strain evidence="11 12">CBS 121175</strain>
    </source>
</reference>
<dbReference type="OrthoDB" id="430637at2759"/>
<dbReference type="PANTHER" id="PTHR21230">
    <property type="entry name" value="VESICLE TRANSPORT V-SNARE PROTEIN VTI1-RELATED"/>
    <property type="match status" value="1"/>
</dbReference>
<feature type="domain" description="T-SNARE coiled-coil homology" evidence="10">
    <location>
        <begin position="130"/>
        <end position="197"/>
    </location>
</feature>
<protein>
    <submittedName>
        <fullName evidence="11">Vesicle transport v-snare protein vti1</fullName>
    </submittedName>
</protein>
<accession>A0A5C3L882</accession>
<evidence type="ECO:0000256" key="2">
    <source>
        <dbReference type="ARBA" id="ARBA00006108"/>
    </source>
</evidence>
<dbReference type="GO" id="GO:0042147">
    <property type="term" value="P:retrograde transport, endosome to Golgi"/>
    <property type="evidence" value="ECO:0007669"/>
    <property type="project" value="TreeGrafter"/>
</dbReference>
<evidence type="ECO:0000256" key="3">
    <source>
        <dbReference type="ARBA" id="ARBA00022448"/>
    </source>
</evidence>
<evidence type="ECO:0000256" key="8">
    <source>
        <dbReference type="ARBA" id="ARBA00023136"/>
    </source>
</evidence>
<evidence type="ECO:0000256" key="1">
    <source>
        <dbReference type="ARBA" id="ARBA00004211"/>
    </source>
</evidence>
<dbReference type="GO" id="GO:0012507">
    <property type="term" value="C:ER to Golgi transport vesicle membrane"/>
    <property type="evidence" value="ECO:0007669"/>
    <property type="project" value="TreeGrafter"/>
</dbReference>
<dbReference type="Gene3D" id="1.20.58.400">
    <property type="entry name" value="t-snare proteins"/>
    <property type="match status" value="1"/>
</dbReference>
<organism evidence="11 12">
    <name type="scientific">Coprinopsis marcescibilis</name>
    <name type="common">Agaric fungus</name>
    <name type="synonym">Psathyrella marcescibilis</name>
    <dbReference type="NCBI Taxonomy" id="230819"/>
    <lineage>
        <taxon>Eukaryota</taxon>
        <taxon>Fungi</taxon>
        <taxon>Dikarya</taxon>
        <taxon>Basidiomycota</taxon>
        <taxon>Agaricomycotina</taxon>
        <taxon>Agaricomycetes</taxon>
        <taxon>Agaricomycetidae</taxon>
        <taxon>Agaricales</taxon>
        <taxon>Agaricineae</taxon>
        <taxon>Psathyrellaceae</taxon>
        <taxon>Coprinopsis</taxon>
    </lineage>
</organism>
<dbReference type="GO" id="GO:0031201">
    <property type="term" value="C:SNARE complex"/>
    <property type="evidence" value="ECO:0007669"/>
    <property type="project" value="TreeGrafter"/>
</dbReference>
<dbReference type="GO" id="GO:0006891">
    <property type="term" value="P:intra-Golgi vesicle-mediated transport"/>
    <property type="evidence" value="ECO:0007669"/>
    <property type="project" value="TreeGrafter"/>
</dbReference>
<dbReference type="InterPro" id="IPR007705">
    <property type="entry name" value="Vesicle_trsprt_v-SNARE_N"/>
</dbReference>
<dbReference type="GO" id="GO:0048280">
    <property type="term" value="P:vesicle fusion with Golgi apparatus"/>
    <property type="evidence" value="ECO:0007669"/>
    <property type="project" value="TreeGrafter"/>
</dbReference>
<gene>
    <name evidence="11" type="ORF">FA15DRAFT_664920</name>
</gene>
<keyword evidence="8" id="KW-0472">Membrane</keyword>
<dbReference type="GO" id="GO:0005789">
    <property type="term" value="C:endoplasmic reticulum membrane"/>
    <property type="evidence" value="ECO:0007669"/>
    <property type="project" value="TreeGrafter"/>
</dbReference>
<comment type="subcellular location">
    <subcellularLocation>
        <location evidence="1">Membrane</location>
        <topology evidence="1">Single-pass type IV membrane protein</topology>
    </subcellularLocation>
</comment>
<dbReference type="Gene3D" id="1.20.5.110">
    <property type="match status" value="1"/>
</dbReference>
<evidence type="ECO:0000313" key="12">
    <source>
        <dbReference type="Proteomes" id="UP000307440"/>
    </source>
</evidence>
<dbReference type="GO" id="GO:0006886">
    <property type="term" value="P:intracellular protein transport"/>
    <property type="evidence" value="ECO:0007669"/>
    <property type="project" value="InterPro"/>
</dbReference>
<dbReference type="GO" id="GO:0031902">
    <property type="term" value="C:late endosome membrane"/>
    <property type="evidence" value="ECO:0007669"/>
    <property type="project" value="TreeGrafter"/>
</dbReference>
<feature type="coiled-coil region" evidence="9">
    <location>
        <begin position="138"/>
        <end position="183"/>
    </location>
</feature>
<keyword evidence="3" id="KW-0813">Transport</keyword>
<keyword evidence="12" id="KW-1185">Reference proteome</keyword>
<dbReference type="GO" id="GO:0005829">
    <property type="term" value="C:cytosol"/>
    <property type="evidence" value="ECO:0007669"/>
    <property type="project" value="GOC"/>
</dbReference>
<evidence type="ECO:0000256" key="4">
    <source>
        <dbReference type="ARBA" id="ARBA00022692"/>
    </source>
</evidence>
<dbReference type="InterPro" id="IPR010989">
    <property type="entry name" value="SNARE"/>
</dbReference>
<dbReference type="GO" id="GO:0000149">
    <property type="term" value="F:SNARE binding"/>
    <property type="evidence" value="ECO:0007669"/>
    <property type="project" value="TreeGrafter"/>
</dbReference>